<sequence length="243" mass="25486">MNTGRLPFWKENPHFLKALLAEAIGTFCLVYAGTGAVVVDAISGGAVTHLGVSFVFGAVVGALIYAFAPISGAHFNPAVTLCLWSLGKFPARRVPGFVLVQLIAASIGSVAVRACFGSAARLGATVPLAGNWAQSFAVELMLTFMLLIVICGSALNPAALRGFAGIAIGLTVGLEAAFGGPVSGASMNPARSFGPALVSWTWEAHWVYWLAPILGALIAGQVWRWLGSATDEPRNKQEREKYL</sequence>
<evidence type="ECO:0000256" key="3">
    <source>
        <dbReference type="ARBA" id="ARBA00022692"/>
    </source>
</evidence>
<dbReference type="PRINTS" id="PR00783">
    <property type="entry name" value="MINTRINSICP"/>
</dbReference>
<reference evidence="8 9" key="1">
    <citation type="journal article" date="2013" name="PLoS ONE">
        <title>Cultivation and Complete Genome Sequencing of Gloeobacter kilaueensis sp. nov., from a Lava Cave in Kilauea Caldera, Hawai'i.</title>
        <authorList>
            <person name="Saw J.H."/>
            <person name="Schatz M."/>
            <person name="Brown M.V."/>
            <person name="Kunkel D.D."/>
            <person name="Foster J.S."/>
            <person name="Shick H."/>
            <person name="Christensen S."/>
            <person name="Hou S."/>
            <person name="Wan X."/>
            <person name="Donachie S.P."/>
        </authorList>
    </citation>
    <scope>NUCLEOTIDE SEQUENCE [LARGE SCALE GENOMIC DNA]</scope>
    <source>
        <strain evidence="9">JS</strain>
    </source>
</reference>
<keyword evidence="2 6" id="KW-0813">Transport</keyword>
<dbReference type="Gene3D" id="1.20.1080.10">
    <property type="entry name" value="Glycerol uptake facilitator protein"/>
    <property type="match status" value="1"/>
</dbReference>
<feature type="transmembrane region" description="Helical" evidence="7">
    <location>
        <begin position="162"/>
        <end position="186"/>
    </location>
</feature>
<evidence type="ECO:0000256" key="1">
    <source>
        <dbReference type="ARBA" id="ARBA00004141"/>
    </source>
</evidence>
<feature type="transmembrane region" description="Helical" evidence="7">
    <location>
        <begin position="206"/>
        <end position="226"/>
    </location>
</feature>
<dbReference type="STRING" id="1183438.GKIL_2041"/>
<comment type="subcellular location">
    <subcellularLocation>
        <location evidence="1">Membrane</location>
        <topology evidence="1">Multi-pass membrane protein</topology>
    </subcellularLocation>
</comment>
<keyword evidence="5 7" id="KW-0472">Membrane</keyword>
<evidence type="ECO:0000256" key="7">
    <source>
        <dbReference type="SAM" id="Phobius"/>
    </source>
</evidence>
<dbReference type="PATRIC" id="fig|1183438.3.peg.2004"/>
<name>U5QH38_GLOK1</name>
<feature type="transmembrane region" description="Helical" evidence="7">
    <location>
        <begin position="98"/>
        <end position="120"/>
    </location>
</feature>
<evidence type="ECO:0000256" key="2">
    <source>
        <dbReference type="ARBA" id="ARBA00022448"/>
    </source>
</evidence>
<protein>
    <submittedName>
        <fullName evidence="8">MIP family channel protein</fullName>
    </submittedName>
</protein>
<feature type="transmembrane region" description="Helical" evidence="7">
    <location>
        <begin position="20"/>
        <end position="39"/>
    </location>
</feature>
<dbReference type="SUPFAM" id="SSF81338">
    <property type="entry name" value="Aquaporin-like"/>
    <property type="match status" value="1"/>
</dbReference>
<dbReference type="InterPro" id="IPR000425">
    <property type="entry name" value="MIP"/>
</dbReference>
<dbReference type="GO" id="GO:0016020">
    <property type="term" value="C:membrane"/>
    <property type="evidence" value="ECO:0007669"/>
    <property type="project" value="UniProtKB-SubCell"/>
</dbReference>
<dbReference type="PANTHER" id="PTHR45724:SF13">
    <property type="entry name" value="AQUAPORIN NIP1-1-RELATED"/>
    <property type="match status" value="1"/>
</dbReference>
<evidence type="ECO:0000313" key="9">
    <source>
        <dbReference type="Proteomes" id="UP000017396"/>
    </source>
</evidence>
<dbReference type="Pfam" id="PF00230">
    <property type="entry name" value="MIP"/>
    <property type="match status" value="1"/>
</dbReference>
<dbReference type="GO" id="GO:0015267">
    <property type="term" value="F:channel activity"/>
    <property type="evidence" value="ECO:0007669"/>
    <property type="project" value="InterPro"/>
</dbReference>
<dbReference type="HOGENOM" id="CLU_020019_3_1_3"/>
<dbReference type="InterPro" id="IPR034294">
    <property type="entry name" value="Aquaporin_transptr"/>
</dbReference>
<dbReference type="EMBL" id="CP003587">
    <property type="protein sequence ID" value="AGY58287.1"/>
    <property type="molecule type" value="Genomic_DNA"/>
</dbReference>
<proteinExistence type="inferred from homology"/>
<dbReference type="RefSeq" id="WP_023173416.1">
    <property type="nucleotide sequence ID" value="NC_022600.1"/>
</dbReference>
<feature type="transmembrane region" description="Helical" evidence="7">
    <location>
        <begin position="46"/>
        <end position="68"/>
    </location>
</feature>
<evidence type="ECO:0000256" key="6">
    <source>
        <dbReference type="RuleBase" id="RU000477"/>
    </source>
</evidence>
<dbReference type="AlphaFoldDB" id="U5QH38"/>
<keyword evidence="3 6" id="KW-0812">Transmembrane</keyword>
<evidence type="ECO:0000256" key="5">
    <source>
        <dbReference type="ARBA" id="ARBA00023136"/>
    </source>
</evidence>
<evidence type="ECO:0000256" key="4">
    <source>
        <dbReference type="ARBA" id="ARBA00022989"/>
    </source>
</evidence>
<dbReference type="KEGG" id="glj:GKIL_2041"/>
<comment type="similarity">
    <text evidence="6">Belongs to the MIP/aquaporin (TC 1.A.8) family.</text>
</comment>
<dbReference type="PANTHER" id="PTHR45724">
    <property type="entry name" value="AQUAPORIN NIP2-1"/>
    <property type="match status" value="1"/>
</dbReference>
<evidence type="ECO:0000313" key="8">
    <source>
        <dbReference type="EMBL" id="AGY58287.1"/>
    </source>
</evidence>
<dbReference type="Proteomes" id="UP000017396">
    <property type="component" value="Chromosome"/>
</dbReference>
<dbReference type="eggNOG" id="COG0580">
    <property type="taxonomic scope" value="Bacteria"/>
</dbReference>
<feature type="transmembrane region" description="Helical" evidence="7">
    <location>
        <begin position="132"/>
        <end position="155"/>
    </location>
</feature>
<dbReference type="OrthoDB" id="9807293at2"/>
<organism evidence="8 9">
    <name type="scientific">Gloeobacter kilaueensis (strain ATCC BAA-2537 / CCAP 1431/1 / ULC 316 / JS1)</name>
    <dbReference type="NCBI Taxonomy" id="1183438"/>
    <lineage>
        <taxon>Bacteria</taxon>
        <taxon>Bacillati</taxon>
        <taxon>Cyanobacteriota</taxon>
        <taxon>Cyanophyceae</taxon>
        <taxon>Gloeobacterales</taxon>
        <taxon>Gloeobacteraceae</taxon>
        <taxon>Gloeobacter</taxon>
    </lineage>
</organism>
<keyword evidence="9" id="KW-1185">Reference proteome</keyword>
<keyword evidence="4 7" id="KW-1133">Transmembrane helix</keyword>
<gene>
    <name evidence="8" type="ORF">GKIL_2041</name>
</gene>
<accession>U5QH38</accession>
<dbReference type="InterPro" id="IPR023271">
    <property type="entry name" value="Aquaporin-like"/>
</dbReference>